<evidence type="ECO:0000256" key="1">
    <source>
        <dbReference type="SAM" id="Coils"/>
    </source>
</evidence>
<protein>
    <recommendedName>
        <fullName evidence="6">DUF547 domain-containing protein</fullName>
    </recommendedName>
</protein>
<dbReference type="InterPro" id="IPR025757">
    <property type="entry name" value="MIP1_Leuzipper"/>
</dbReference>
<keyword evidence="1" id="KW-0175">Coiled coil</keyword>
<name>A0A7J8T5R2_GOSDV</name>
<dbReference type="PANTHER" id="PTHR46248">
    <property type="entry name" value="EXPRESSED PROTEIN"/>
    <property type="match status" value="1"/>
</dbReference>
<dbReference type="InterPro" id="IPR006869">
    <property type="entry name" value="DUF547"/>
</dbReference>
<dbReference type="Pfam" id="PF04784">
    <property type="entry name" value="DUF547"/>
    <property type="match status" value="1"/>
</dbReference>
<dbReference type="AlphaFoldDB" id="A0A7J8T5R2"/>
<feature type="coiled-coil region" evidence="1">
    <location>
        <begin position="90"/>
        <end position="117"/>
    </location>
</feature>
<reference evidence="4 5" key="1">
    <citation type="journal article" date="2019" name="Genome Biol. Evol.">
        <title>Insights into the evolution of the New World diploid cottons (Gossypium, subgenus Houzingenia) based on genome sequencing.</title>
        <authorList>
            <person name="Grover C.E."/>
            <person name="Arick M.A. 2nd"/>
            <person name="Thrash A."/>
            <person name="Conover J.L."/>
            <person name="Sanders W.S."/>
            <person name="Peterson D.G."/>
            <person name="Frelichowski J.E."/>
            <person name="Scheffler J.A."/>
            <person name="Scheffler B.E."/>
            <person name="Wendel J.F."/>
        </authorList>
    </citation>
    <scope>NUCLEOTIDE SEQUENCE [LARGE SCALE GENOMIC DNA]</scope>
    <source>
        <strain evidence="4">27</strain>
        <tissue evidence="4">Leaf</tissue>
    </source>
</reference>
<organism evidence="4 5">
    <name type="scientific">Gossypium davidsonii</name>
    <name type="common">Davidson's cotton</name>
    <name type="synonym">Gossypium klotzschianum subsp. davidsonii</name>
    <dbReference type="NCBI Taxonomy" id="34287"/>
    <lineage>
        <taxon>Eukaryota</taxon>
        <taxon>Viridiplantae</taxon>
        <taxon>Streptophyta</taxon>
        <taxon>Embryophyta</taxon>
        <taxon>Tracheophyta</taxon>
        <taxon>Spermatophyta</taxon>
        <taxon>Magnoliopsida</taxon>
        <taxon>eudicotyledons</taxon>
        <taxon>Gunneridae</taxon>
        <taxon>Pentapetalae</taxon>
        <taxon>rosids</taxon>
        <taxon>malvids</taxon>
        <taxon>Malvales</taxon>
        <taxon>Malvaceae</taxon>
        <taxon>Malvoideae</taxon>
        <taxon>Gossypium</taxon>
    </lineage>
</organism>
<dbReference type="Pfam" id="PF14389">
    <property type="entry name" value="Lzipper-MIP1"/>
    <property type="match status" value="1"/>
</dbReference>
<evidence type="ECO:0000259" key="3">
    <source>
        <dbReference type="Pfam" id="PF14389"/>
    </source>
</evidence>
<evidence type="ECO:0000313" key="5">
    <source>
        <dbReference type="Proteomes" id="UP000593561"/>
    </source>
</evidence>
<dbReference type="Proteomes" id="UP000593561">
    <property type="component" value="Unassembled WGS sequence"/>
</dbReference>
<keyword evidence="5" id="KW-1185">Reference proteome</keyword>
<feature type="domain" description="DUF547" evidence="2">
    <location>
        <begin position="354"/>
        <end position="484"/>
    </location>
</feature>
<evidence type="ECO:0000259" key="2">
    <source>
        <dbReference type="Pfam" id="PF04784"/>
    </source>
</evidence>
<feature type="domain" description="Ternary complex factor MIP1 leucine-zipper" evidence="3">
    <location>
        <begin position="51"/>
        <end position="121"/>
    </location>
</feature>
<comment type="caution">
    <text evidence="4">The sequence shown here is derived from an EMBL/GenBank/DDBJ whole genome shotgun (WGS) entry which is preliminary data.</text>
</comment>
<accession>A0A7J8T5R2</accession>
<proteinExistence type="predicted"/>
<evidence type="ECO:0000313" key="4">
    <source>
        <dbReference type="EMBL" id="MBA0633390.1"/>
    </source>
</evidence>
<dbReference type="PANTHER" id="PTHR46248:SF6">
    <property type="entry name" value="OS03G0859900 PROTEIN"/>
    <property type="match status" value="1"/>
</dbReference>
<sequence length="567" mass="64282">MAFDGGVGFKLFMDSQADLSLEIRKKKLSGLQKREALEKEVSFYYENRAFVSMLQNMLNQEEKMHEILTQFQLQEDGSSISIPDFLPPKMKELLTELAMVESEIAHLETQISQLKHGLNQEHEVIITKEKTPSKQKNPIMQDQQENVVFETKALHFISKAMKGDYTLSDFMSLNETMGNSGALFQEKIPKKSGYFKTRESIVEANLDLPPKSPSSALIVEKNSQNWHPNKLSENIMKCLHFIFVRLLRTSRAMELEKSSNVTRSMNTPLSSRSFRVENTLNPKSNPQKKLRQQDPYGIFNMEGSIPRDIGPYKNLAMFTSSSMDPNCISTSSSIPLLKKLRVLMSNLQKVDLRVLTYQQKLAFWINMYNACIMHGYLQYGLPDTSEDLLAMTNKATLDVGGNKISAQAMEHHILGKQSTGLKIQEGSDKEDDGEATIRKLYGLELTDRNVMFALCCGTRSSPAVRIYTGDGVSAELEKSKQEYLQASIMVSNTKKIAFPELLLNNMFDFAVDMNSLVQWVCQQLPTSGSLRKSMVDCYRNHNAGKTSSSITVEKIPYDFEFQYLLAM</sequence>
<gene>
    <name evidence="4" type="ORF">Godav_002003</name>
</gene>
<evidence type="ECO:0008006" key="6">
    <source>
        <dbReference type="Google" id="ProtNLM"/>
    </source>
</evidence>
<dbReference type="EMBL" id="JABFAC010000013">
    <property type="protein sequence ID" value="MBA0633390.1"/>
    <property type="molecule type" value="Genomic_DNA"/>
</dbReference>